<feature type="transmembrane region" description="Helical" evidence="14">
    <location>
        <begin position="324"/>
        <end position="342"/>
    </location>
</feature>
<gene>
    <name evidence="17" type="primary">SPOSA6832_04276</name>
</gene>
<sequence length="965" mass="109467">MTFRRPPSPSSSLQVNPVVRAPSSRSRSPSPPSPGWQDPYAPRQPGLPLYTARSHSPNDPRTPQRDAQMEVVDSSTARRRGGGGALVEGQSSALLEHDSASDTDGRVDKGDKGEKEVWPVSGIGMEGRIPETRQEFLAKGGGGNGAARGANKWDKLIREPRQRVTWVVHSAGRRGGPCHLLAAVAPLCDGKCRVLLELTACHSNPQRAVLREALSDLRSQIPLIIYTVLSIITRLYRIGANNTVVWDEVSFDLAYEAKQTRLTEAHFGKFGAYYLNRTFYFDVHPPLGKMLVGLSGALAGFNGSFDFPSGAVYPDHVPFRAMRILLALPGIAMVPLAWGTAVELRMSKWGRHIVTLMVLCDIAWLVISRFILLDSLLLFFTFTTVYCLACFNNEQRRPFEEDWWIWLTFTGISIGCVASVKWVGLFVTALVGMYTIEDLWNKFGDLRMSYVSPFSADPEQHCSVLISPFSQRTYARHWVARILCLIVIPFCVYALTFKIHFLILNHSGPGDSQMSSLFQAHLRGNDFSQNPLGAPSSSHRRRKAEPDLAPPTCAEPAFGSRLTLKNMGYGGGLLHSHVQTYPVGSQQQQVTCYHYKDENNEWIITPTWEADPIDPNGELVYLRHGDQLRLVHAQTGRNLHSHGIAAPVTKLANEVSCYGNATIGDSNDYWVVEVVDDFLRGSRHKFDRIHSLSTRLRFRHLNSGCYLRAANAILPQWGFKQVEVSCDKDDHPKDEHTYWNIESHWNDRLPAGNQKLYRSPFFRDFWHLNVAMMTSNNALVPDADKEDTIASKPFDWPFLWNGMRMNGWQDFGIKYYLVGNAIVWWMGSASLIVWVFTLLWHLMRFQRKINDFAPGEWNHFLYLSKIAFGGWAFHYIPFLIMGRVTYLHHYLPTLWFSVLMVGVLLDHFFFKSRRLTHRTKVGVFAVVASTIVGTFWFFRMCAWGIEGPSKDLWGRQWRQSWNLHD</sequence>
<dbReference type="EC" id="2.4.1.109" evidence="4 14"/>
<evidence type="ECO:0000256" key="11">
    <source>
        <dbReference type="ARBA" id="ARBA00023136"/>
    </source>
</evidence>
<evidence type="ECO:0000256" key="13">
    <source>
        <dbReference type="ARBA" id="ARBA00045102"/>
    </source>
</evidence>
<feature type="domain" description="MIR" evidence="16">
    <location>
        <begin position="553"/>
        <end position="607"/>
    </location>
</feature>
<evidence type="ECO:0000256" key="12">
    <source>
        <dbReference type="ARBA" id="ARBA00045085"/>
    </source>
</evidence>
<dbReference type="UniPathway" id="UPA00378"/>
<dbReference type="PANTHER" id="PTHR10050">
    <property type="entry name" value="DOLICHYL-PHOSPHATE-MANNOSE--PROTEIN MANNOSYLTRANSFERASE"/>
    <property type="match status" value="1"/>
</dbReference>
<dbReference type="OrthoDB" id="292747at2759"/>
<name>A0A0D6ERP5_SPOSA</name>
<dbReference type="Pfam" id="PF16192">
    <property type="entry name" value="PMT_4TMC"/>
    <property type="match status" value="1"/>
</dbReference>
<dbReference type="InterPro" id="IPR036300">
    <property type="entry name" value="MIR_dom_sf"/>
</dbReference>
<keyword evidence="9 14" id="KW-0256">Endoplasmic reticulum</keyword>
<dbReference type="Gene3D" id="2.80.10.50">
    <property type="match status" value="1"/>
</dbReference>
<keyword evidence="5 14" id="KW-0328">Glycosyltransferase</keyword>
<evidence type="ECO:0000256" key="7">
    <source>
        <dbReference type="ARBA" id="ARBA00022692"/>
    </source>
</evidence>
<feature type="transmembrane region" description="Helical" evidence="14">
    <location>
        <begin position="478"/>
        <end position="497"/>
    </location>
</feature>
<dbReference type="Pfam" id="PF02366">
    <property type="entry name" value="PMT"/>
    <property type="match status" value="1"/>
</dbReference>
<evidence type="ECO:0000256" key="2">
    <source>
        <dbReference type="ARBA" id="ARBA00004922"/>
    </source>
</evidence>
<feature type="transmembrane region" description="Helical" evidence="14">
    <location>
        <begin position="860"/>
        <end position="881"/>
    </location>
</feature>
<dbReference type="EMBL" id="CENE01000026">
    <property type="protein sequence ID" value="CEQ42466.1"/>
    <property type="molecule type" value="Genomic_DNA"/>
</dbReference>
<feature type="transmembrane region" description="Helical" evidence="14">
    <location>
        <begin position="373"/>
        <end position="391"/>
    </location>
</feature>
<keyword evidence="11 14" id="KW-0472">Membrane</keyword>
<feature type="compositionally biased region" description="Basic and acidic residues" evidence="15">
    <location>
        <begin position="56"/>
        <end position="68"/>
    </location>
</feature>
<evidence type="ECO:0000256" key="15">
    <source>
        <dbReference type="SAM" id="MobiDB-lite"/>
    </source>
</evidence>
<comment type="catalytic activity">
    <reaction evidence="12 14">
        <text>a di-trans,poly-cis-dolichyl beta-D-mannosyl phosphate + L-threonyl-[protein] = 3-O-(alpha-D-mannosyl)-L-threonyl-[protein] + a di-trans,poly-cis-dolichyl phosphate + H(+)</text>
        <dbReference type="Rhea" id="RHEA:53396"/>
        <dbReference type="Rhea" id="RHEA-COMP:11060"/>
        <dbReference type="Rhea" id="RHEA-COMP:13547"/>
        <dbReference type="Rhea" id="RHEA-COMP:19498"/>
        <dbReference type="Rhea" id="RHEA-COMP:19501"/>
        <dbReference type="ChEBI" id="CHEBI:15378"/>
        <dbReference type="ChEBI" id="CHEBI:30013"/>
        <dbReference type="ChEBI" id="CHEBI:57683"/>
        <dbReference type="ChEBI" id="CHEBI:58211"/>
        <dbReference type="ChEBI" id="CHEBI:137323"/>
        <dbReference type="EC" id="2.4.1.109"/>
    </reaction>
</comment>
<keyword evidence="10 14" id="KW-1133">Transmembrane helix</keyword>
<dbReference type="FunFam" id="2.80.10.50:FF:000012">
    <property type="entry name" value="Protein O-mannosyl-transferase 1"/>
    <property type="match status" value="1"/>
</dbReference>
<keyword evidence="6 14" id="KW-0808">Transferase</keyword>
<evidence type="ECO:0000313" key="17">
    <source>
        <dbReference type="EMBL" id="CEQ42466.1"/>
    </source>
</evidence>
<feature type="transmembrane region" description="Helical" evidence="14">
    <location>
        <begin position="922"/>
        <end position="945"/>
    </location>
</feature>
<keyword evidence="8" id="KW-0677">Repeat</keyword>
<reference evidence="18" key="1">
    <citation type="submission" date="2015-02" db="EMBL/GenBank/DDBJ databases">
        <authorList>
            <person name="Gon?alves P."/>
        </authorList>
    </citation>
    <scope>NUCLEOTIDE SEQUENCE [LARGE SCALE GENOMIC DNA]</scope>
</reference>
<keyword evidence="7 14" id="KW-0812">Transmembrane</keyword>
<feature type="transmembrane region" description="Helical" evidence="14">
    <location>
        <begin position="893"/>
        <end position="910"/>
    </location>
</feature>
<feature type="transmembrane region" description="Helical" evidence="14">
    <location>
        <begin position="403"/>
        <end position="436"/>
    </location>
</feature>
<evidence type="ECO:0000256" key="3">
    <source>
        <dbReference type="ARBA" id="ARBA00007222"/>
    </source>
</evidence>
<organism evidence="17 18">
    <name type="scientific">Sporidiobolus salmonicolor</name>
    <name type="common">Yeast-like fungus</name>
    <name type="synonym">Sporobolomyces salmonicolor</name>
    <dbReference type="NCBI Taxonomy" id="5005"/>
    <lineage>
        <taxon>Eukaryota</taxon>
        <taxon>Fungi</taxon>
        <taxon>Dikarya</taxon>
        <taxon>Basidiomycota</taxon>
        <taxon>Pucciniomycotina</taxon>
        <taxon>Microbotryomycetes</taxon>
        <taxon>Sporidiobolales</taxon>
        <taxon>Sporidiobolaceae</taxon>
        <taxon>Sporobolomyces</taxon>
    </lineage>
</organism>
<dbReference type="SMART" id="SM00472">
    <property type="entry name" value="MIR"/>
    <property type="match status" value="3"/>
</dbReference>
<evidence type="ECO:0000256" key="6">
    <source>
        <dbReference type="ARBA" id="ARBA00022679"/>
    </source>
</evidence>
<feature type="domain" description="MIR" evidence="16">
    <location>
        <begin position="619"/>
        <end position="675"/>
    </location>
</feature>
<comment type="function">
    <text evidence="14">Transfers mannose from Dol-P-mannose to Ser or Thr residues on proteins.</text>
</comment>
<evidence type="ECO:0000259" key="16">
    <source>
        <dbReference type="PROSITE" id="PS50919"/>
    </source>
</evidence>
<evidence type="ECO:0000256" key="10">
    <source>
        <dbReference type="ARBA" id="ARBA00022989"/>
    </source>
</evidence>
<comment type="catalytic activity">
    <reaction evidence="13 14">
        <text>a di-trans,poly-cis-dolichyl beta-D-mannosyl phosphate + L-seryl-[protein] = 3-O-(alpha-D-mannosyl)-L-seryl-[protein] + a di-trans,poly-cis-dolichyl phosphate + H(+)</text>
        <dbReference type="Rhea" id="RHEA:17377"/>
        <dbReference type="Rhea" id="RHEA-COMP:9863"/>
        <dbReference type="Rhea" id="RHEA-COMP:13546"/>
        <dbReference type="Rhea" id="RHEA-COMP:19498"/>
        <dbReference type="Rhea" id="RHEA-COMP:19501"/>
        <dbReference type="ChEBI" id="CHEBI:15378"/>
        <dbReference type="ChEBI" id="CHEBI:29999"/>
        <dbReference type="ChEBI" id="CHEBI:57683"/>
        <dbReference type="ChEBI" id="CHEBI:58211"/>
        <dbReference type="ChEBI" id="CHEBI:137321"/>
        <dbReference type="EC" id="2.4.1.109"/>
    </reaction>
</comment>
<accession>A0A0D6ERP5</accession>
<feature type="compositionally biased region" description="Basic and acidic residues" evidence="15">
    <location>
        <begin position="95"/>
        <end position="117"/>
    </location>
</feature>
<keyword evidence="18" id="KW-1185">Reference proteome</keyword>
<dbReference type="PROSITE" id="PS50919">
    <property type="entry name" value="MIR"/>
    <property type="match status" value="3"/>
</dbReference>
<evidence type="ECO:0000256" key="9">
    <source>
        <dbReference type="ARBA" id="ARBA00022824"/>
    </source>
</evidence>
<feature type="domain" description="MIR" evidence="16">
    <location>
        <begin position="686"/>
        <end position="744"/>
    </location>
</feature>
<dbReference type="PANTHER" id="PTHR10050:SF46">
    <property type="entry name" value="PROTEIN O-MANNOSYL-TRANSFERASE 2"/>
    <property type="match status" value="1"/>
</dbReference>
<dbReference type="GO" id="GO:0005789">
    <property type="term" value="C:endoplasmic reticulum membrane"/>
    <property type="evidence" value="ECO:0007669"/>
    <property type="project" value="UniProtKB-SubCell"/>
</dbReference>
<feature type="transmembrane region" description="Helical" evidence="14">
    <location>
        <begin position="813"/>
        <end position="840"/>
    </location>
</feature>
<dbReference type="SUPFAM" id="SSF82109">
    <property type="entry name" value="MIR domain"/>
    <property type="match status" value="1"/>
</dbReference>
<dbReference type="Proteomes" id="UP000243876">
    <property type="component" value="Unassembled WGS sequence"/>
</dbReference>
<evidence type="ECO:0000256" key="1">
    <source>
        <dbReference type="ARBA" id="ARBA00004477"/>
    </source>
</evidence>
<evidence type="ECO:0000256" key="14">
    <source>
        <dbReference type="RuleBase" id="RU367007"/>
    </source>
</evidence>
<evidence type="ECO:0000256" key="8">
    <source>
        <dbReference type="ARBA" id="ARBA00022737"/>
    </source>
</evidence>
<dbReference type="InterPro" id="IPR016093">
    <property type="entry name" value="MIR_motif"/>
</dbReference>
<proteinExistence type="inferred from homology"/>
<evidence type="ECO:0000256" key="4">
    <source>
        <dbReference type="ARBA" id="ARBA00012839"/>
    </source>
</evidence>
<dbReference type="InterPro" id="IPR032421">
    <property type="entry name" value="PMT_4TMC"/>
</dbReference>
<comment type="subcellular location">
    <subcellularLocation>
        <location evidence="1 14">Endoplasmic reticulum membrane</location>
        <topology evidence="1 14">Multi-pass membrane protein</topology>
    </subcellularLocation>
</comment>
<comment type="pathway">
    <text evidence="2 14">Protein modification; protein glycosylation.</text>
</comment>
<feature type="region of interest" description="Disordered" evidence="15">
    <location>
        <begin position="1"/>
        <end position="117"/>
    </location>
</feature>
<dbReference type="Pfam" id="PF02815">
    <property type="entry name" value="MIR"/>
    <property type="match status" value="1"/>
</dbReference>
<dbReference type="InterPro" id="IPR003342">
    <property type="entry name" value="ArnT-like_N"/>
</dbReference>
<comment type="similarity">
    <text evidence="3 14">Belongs to the glycosyltransferase 39 family.</text>
</comment>
<dbReference type="GO" id="GO:0004169">
    <property type="term" value="F:dolichyl-phosphate-mannose-protein mannosyltransferase activity"/>
    <property type="evidence" value="ECO:0007669"/>
    <property type="project" value="UniProtKB-UniRule"/>
</dbReference>
<dbReference type="AlphaFoldDB" id="A0A0D6ERP5"/>
<feature type="region of interest" description="Disordered" evidence="15">
    <location>
        <begin position="529"/>
        <end position="550"/>
    </location>
</feature>
<dbReference type="InterPro" id="IPR027005">
    <property type="entry name" value="PMT-like"/>
</dbReference>
<evidence type="ECO:0000313" key="18">
    <source>
        <dbReference type="Proteomes" id="UP000243876"/>
    </source>
</evidence>
<protein>
    <recommendedName>
        <fullName evidence="4 14">Dolichyl-phosphate-mannose--protein mannosyltransferase</fullName>
        <ecNumber evidence="4 14">2.4.1.109</ecNumber>
    </recommendedName>
</protein>
<evidence type="ECO:0000256" key="5">
    <source>
        <dbReference type="ARBA" id="ARBA00022676"/>
    </source>
</evidence>